<dbReference type="AlphaFoldDB" id="A0AA96F7W9"/>
<name>A0AA96F7W9_9MICO</name>
<proteinExistence type="predicted"/>
<evidence type="ECO:0000256" key="1">
    <source>
        <dbReference type="ARBA" id="ARBA00023125"/>
    </source>
</evidence>
<dbReference type="InterPro" id="IPR000424">
    <property type="entry name" value="Primosome_PriB/ssb"/>
</dbReference>
<evidence type="ECO:0000313" key="4">
    <source>
        <dbReference type="EMBL" id="WNM23606.1"/>
    </source>
</evidence>
<evidence type="ECO:0000256" key="3">
    <source>
        <dbReference type="SAM" id="MobiDB-lite"/>
    </source>
</evidence>
<dbReference type="InterPro" id="IPR012340">
    <property type="entry name" value="NA-bd_OB-fold"/>
</dbReference>
<feature type="region of interest" description="Disordered" evidence="3">
    <location>
        <begin position="100"/>
        <end position="131"/>
    </location>
</feature>
<dbReference type="CDD" id="cd04496">
    <property type="entry name" value="SSB_OBF"/>
    <property type="match status" value="1"/>
</dbReference>
<dbReference type="Pfam" id="PF00436">
    <property type="entry name" value="SSB"/>
    <property type="match status" value="1"/>
</dbReference>
<evidence type="ECO:0000313" key="5">
    <source>
        <dbReference type="Proteomes" id="UP001304125"/>
    </source>
</evidence>
<dbReference type="Proteomes" id="UP001304125">
    <property type="component" value="Chromosome"/>
</dbReference>
<dbReference type="GO" id="GO:0003697">
    <property type="term" value="F:single-stranded DNA binding"/>
    <property type="evidence" value="ECO:0007669"/>
    <property type="project" value="InterPro"/>
</dbReference>
<dbReference type="Gene3D" id="2.40.50.140">
    <property type="entry name" value="Nucleic acid-binding proteins"/>
    <property type="match status" value="1"/>
</dbReference>
<feature type="compositionally biased region" description="Polar residues" evidence="3">
    <location>
        <begin position="122"/>
        <end position="131"/>
    </location>
</feature>
<keyword evidence="5" id="KW-1185">Reference proteome</keyword>
<protein>
    <submittedName>
        <fullName evidence="4">Single-stranded DNA-binding protein</fullName>
    </submittedName>
</protein>
<accession>A0AA96F7W9</accession>
<sequence>MSEPALTTTEKGNTRLYFRVGQEHFHREDDGSFTPLEPSFHDLVVFGRTAERAAERLAKGDRFIAEGRVHRFARVDAAGVESESEEFVAARIGHDVARTSYTVERTRTPQEEPAASAAADTPHTTPPSLTA</sequence>
<reference evidence="4 5" key="1">
    <citation type="submission" date="2023-09" db="EMBL/GenBank/DDBJ databases">
        <title>Demequina sp. a novel bacteria isolated from Capsicum annuum.</title>
        <authorList>
            <person name="Humaira Z."/>
            <person name="Lee J."/>
            <person name="Cho D."/>
        </authorList>
    </citation>
    <scope>NUCLEOTIDE SEQUENCE [LARGE SCALE GENOMIC DNA]</scope>
    <source>
        <strain evidence="4 5">OYTSA14</strain>
    </source>
</reference>
<organism evidence="4 5">
    <name type="scientific">Demequina capsici</name>
    <dbReference type="NCBI Taxonomy" id="3075620"/>
    <lineage>
        <taxon>Bacteria</taxon>
        <taxon>Bacillati</taxon>
        <taxon>Actinomycetota</taxon>
        <taxon>Actinomycetes</taxon>
        <taxon>Micrococcales</taxon>
        <taxon>Demequinaceae</taxon>
        <taxon>Demequina</taxon>
    </lineage>
</organism>
<dbReference type="PROSITE" id="PS50935">
    <property type="entry name" value="SSB"/>
    <property type="match status" value="1"/>
</dbReference>
<keyword evidence="1 2" id="KW-0238">DNA-binding</keyword>
<dbReference type="RefSeq" id="WP_313496643.1">
    <property type="nucleotide sequence ID" value="NZ_CP134879.1"/>
</dbReference>
<dbReference type="SUPFAM" id="SSF50249">
    <property type="entry name" value="Nucleic acid-binding proteins"/>
    <property type="match status" value="1"/>
</dbReference>
<dbReference type="EMBL" id="CP134879">
    <property type="protein sequence ID" value="WNM23606.1"/>
    <property type="molecule type" value="Genomic_DNA"/>
</dbReference>
<evidence type="ECO:0000256" key="2">
    <source>
        <dbReference type="PROSITE-ProRule" id="PRU00252"/>
    </source>
</evidence>
<gene>
    <name evidence="4" type="ORF">RN606_09545</name>
</gene>